<reference evidence="2" key="1">
    <citation type="journal article" date="2019" name="Int. J. Syst. Evol. Microbiol.">
        <title>The Global Catalogue of Microorganisms (GCM) 10K type strain sequencing project: providing services to taxonomists for standard genome sequencing and annotation.</title>
        <authorList>
            <consortium name="The Broad Institute Genomics Platform"/>
            <consortium name="The Broad Institute Genome Sequencing Center for Infectious Disease"/>
            <person name="Wu L."/>
            <person name="Ma J."/>
        </authorList>
    </citation>
    <scope>NUCLEOTIDE SEQUENCE [LARGE SCALE GENOMIC DNA]</scope>
    <source>
        <strain evidence="2">JCM 17938</strain>
    </source>
</reference>
<evidence type="ECO:0000313" key="1">
    <source>
        <dbReference type="EMBL" id="GAA4607201.1"/>
    </source>
</evidence>
<sequence>MIDDLVDRILAGDDDAAWELEELVEDDPDALRPYLSRLLDADDVYLPEALFRDAGEDVQREAAARVDAGSPNVWLVTMLTATHGPVVEAAFRRWRRQPPPGIDADTLANVLPRYGWDFETDGRAREIRGATAYALVPEDGPASAEEECPWCGGPLWVLLDVDTADPRVASTLAHTGWQGRLRIVACFLCCIYPRVSFAEVTPDGGATWSPRTARPGYLDGKKLEKAAPPPVRLTVGERRPDRYLGGPTLGGEPHWVQDPDYPDCPACGKVMNYVGGVVGTVIREYVDCSFYLFLHAPCGLAAVVTQTT</sequence>
<dbReference type="RefSeq" id="WP_345353512.1">
    <property type="nucleotide sequence ID" value="NZ_BAABHJ010000005.1"/>
</dbReference>
<organism evidence="1 2">
    <name type="scientific">Actinoallomurus liliacearum</name>
    <dbReference type="NCBI Taxonomy" id="1080073"/>
    <lineage>
        <taxon>Bacteria</taxon>
        <taxon>Bacillati</taxon>
        <taxon>Actinomycetota</taxon>
        <taxon>Actinomycetes</taxon>
        <taxon>Streptosporangiales</taxon>
        <taxon>Thermomonosporaceae</taxon>
        <taxon>Actinoallomurus</taxon>
    </lineage>
</organism>
<evidence type="ECO:0000313" key="2">
    <source>
        <dbReference type="Proteomes" id="UP001500212"/>
    </source>
</evidence>
<protein>
    <recommendedName>
        <fullName evidence="3">DUF1963 domain-containing protein</fullName>
    </recommendedName>
</protein>
<gene>
    <name evidence="1" type="ORF">GCM10023195_27090</name>
</gene>
<accession>A0ABP8TFU0</accession>
<comment type="caution">
    <text evidence="1">The sequence shown here is derived from an EMBL/GenBank/DDBJ whole genome shotgun (WGS) entry which is preliminary data.</text>
</comment>
<evidence type="ECO:0008006" key="3">
    <source>
        <dbReference type="Google" id="ProtNLM"/>
    </source>
</evidence>
<keyword evidence="2" id="KW-1185">Reference proteome</keyword>
<dbReference type="EMBL" id="BAABHJ010000005">
    <property type="protein sequence ID" value="GAA4607201.1"/>
    <property type="molecule type" value="Genomic_DNA"/>
</dbReference>
<name>A0ABP8TFU0_9ACTN</name>
<dbReference type="Proteomes" id="UP001500212">
    <property type="component" value="Unassembled WGS sequence"/>
</dbReference>
<proteinExistence type="predicted"/>